<evidence type="ECO:0008006" key="3">
    <source>
        <dbReference type="Google" id="ProtNLM"/>
    </source>
</evidence>
<gene>
    <name evidence="1" type="ORF">AB0H04_41000</name>
</gene>
<keyword evidence="2" id="KW-1185">Reference proteome</keyword>
<protein>
    <recommendedName>
        <fullName evidence="3">Transposase</fullName>
    </recommendedName>
</protein>
<evidence type="ECO:0000313" key="2">
    <source>
        <dbReference type="Proteomes" id="UP001551011"/>
    </source>
</evidence>
<proteinExistence type="predicted"/>
<sequence>MFVTAGVVGMSGYVVVILTLVAPEPERLQRILAYLDRQIAENSTSAITGRGAKNRPAKHHTIVLTDRIRRTKRCAEHTCGWVFWELEDPQPPVELDAGAVVRRVHRIIRGRNGAAGHLTTVVGCSSTTAGHCQGDRGR</sequence>
<organism evidence="1 2">
    <name type="scientific">Streptomyces flaveolus</name>
    <dbReference type="NCBI Taxonomy" id="67297"/>
    <lineage>
        <taxon>Bacteria</taxon>
        <taxon>Bacillati</taxon>
        <taxon>Actinomycetota</taxon>
        <taxon>Actinomycetes</taxon>
        <taxon>Kitasatosporales</taxon>
        <taxon>Streptomycetaceae</taxon>
        <taxon>Streptomyces</taxon>
    </lineage>
</organism>
<comment type="caution">
    <text evidence="1">The sequence shown here is derived from an EMBL/GenBank/DDBJ whole genome shotgun (WGS) entry which is preliminary data.</text>
</comment>
<dbReference type="EMBL" id="JBFAEG010000046">
    <property type="protein sequence ID" value="MEU5713126.1"/>
    <property type="molecule type" value="Genomic_DNA"/>
</dbReference>
<reference evidence="1 2" key="1">
    <citation type="submission" date="2024-06" db="EMBL/GenBank/DDBJ databases">
        <title>The Natural Products Discovery Center: Release of the First 8490 Sequenced Strains for Exploring Actinobacteria Biosynthetic Diversity.</title>
        <authorList>
            <person name="Kalkreuter E."/>
            <person name="Kautsar S.A."/>
            <person name="Yang D."/>
            <person name="Bader C.D."/>
            <person name="Teijaro C.N."/>
            <person name="Fluegel L."/>
            <person name="Davis C.M."/>
            <person name="Simpson J.R."/>
            <person name="Lauterbach L."/>
            <person name="Steele A.D."/>
            <person name="Gui C."/>
            <person name="Meng S."/>
            <person name="Li G."/>
            <person name="Viehrig K."/>
            <person name="Ye F."/>
            <person name="Su P."/>
            <person name="Kiefer A.F."/>
            <person name="Nichols A."/>
            <person name="Cepeda A.J."/>
            <person name="Yan W."/>
            <person name="Fan B."/>
            <person name="Jiang Y."/>
            <person name="Adhikari A."/>
            <person name="Zheng C.-J."/>
            <person name="Schuster L."/>
            <person name="Cowan T.M."/>
            <person name="Smanski M.J."/>
            <person name="Chevrette M.G."/>
            <person name="De Carvalho L.P.S."/>
            <person name="Shen B."/>
        </authorList>
    </citation>
    <scope>NUCLEOTIDE SEQUENCE [LARGE SCALE GENOMIC DNA]</scope>
    <source>
        <strain evidence="1 2">NPDC020594</strain>
    </source>
</reference>
<dbReference type="Proteomes" id="UP001551011">
    <property type="component" value="Unassembled WGS sequence"/>
</dbReference>
<name>A0ABV3AME0_9ACTN</name>
<accession>A0ABV3AME0</accession>
<dbReference type="RefSeq" id="WP_234339895.1">
    <property type="nucleotide sequence ID" value="NZ_JBEXDP010000047.1"/>
</dbReference>
<evidence type="ECO:0000313" key="1">
    <source>
        <dbReference type="EMBL" id="MEU5713126.1"/>
    </source>
</evidence>